<dbReference type="InterPro" id="IPR039448">
    <property type="entry name" value="Beta_helix"/>
</dbReference>
<feature type="non-terminal residue" evidence="2">
    <location>
        <position position="424"/>
    </location>
</feature>
<reference evidence="2" key="1">
    <citation type="journal article" date="2014" name="Front. Microbiol.">
        <title>High frequency of phylogenetically diverse reductive dehalogenase-homologous genes in deep subseafloor sedimentary metagenomes.</title>
        <authorList>
            <person name="Kawai M."/>
            <person name="Futagami T."/>
            <person name="Toyoda A."/>
            <person name="Takaki Y."/>
            <person name="Nishi S."/>
            <person name="Hori S."/>
            <person name="Arai W."/>
            <person name="Tsubouchi T."/>
            <person name="Morono Y."/>
            <person name="Uchiyama I."/>
            <person name="Ito T."/>
            <person name="Fujiyama A."/>
            <person name="Inagaki F."/>
            <person name="Takami H."/>
        </authorList>
    </citation>
    <scope>NUCLEOTIDE SEQUENCE</scope>
    <source>
        <strain evidence="2">Expedition CK06-06</strain>
    </source>
</reference>
<sequence length="424" mass="46261">MVSGTVSGHWDITGSPYIVIGDIDVPEDEFLTIAAGVEVRFSGKYQLEVFGDLQVNGTSSEPIRFTSDKTPPEPGDWEGIFFWNSKADSYLRYAIVEYAVRGIDITTIDADNSVLIANAWIRYNEENGVSIYARGETVDTYARPMITNSTISENGWAGIYTTGVGGRGWSDGYAEPIIRNNTIYKNGKAGIEFRGRAGNAVDANGHVNGEVDGNIITQNGGEGIFLQGSGSYSGCRNYFCISGTVSPKITNNTIANNDSHGVWIDGHVQQMETFSRGKANPYLANNLITGNGDSGIYGHAYWAGEQVEADILNNTIVGNVESGILINVRAPNGGRLWEIYNNIIVSNTFGIDAGSSEVSDIWCNELWDNETDFVDLPPEFGMITSTNANGDPSDSYWNLFLDPQFVDRLNQDYHLRDVSPAIDA</sequence>
<dbReference type="Pfam" id="PF13229">
    <property type="entry name" value="Beta_helix"/>
    <property type="match status" value="1"/>
</dbReference>
<dbReference type="Gene3D" id="2.160.20.10">
    <property type="entry name" value="Single-stranded right-handed beta-helix, Pectin lyase-like"/>
    <property type="match status" value="1"/>
</dbReference>
<dbReference type="AlphaFoldDB" id="X0Z7F5"/>
<feature type="domain" description="Right handed beta helix" evidence="1">
    <location>
        <begin position="146"/>
        <end position="328"/>
    </location>
</feature>
<gene>
    <name evidence="2" type="ORF">S01H4_13215</name>
</gene>
<protein>
    <recommendedName>
        <fullName evidence="1">Right handed beta helix domain-containing protein</fullName>
    </recommendedName>
</protein>
<dbReference type="EMBL" id="BART01005828">
    <property type="protein sequence ID" value="GAG54337.1"/>
    <property type="molecule type" value="Genomic_DNA"/>
</dbReference>
<comment type="caution">
    <text evidence="2">The sequence shown here is derived from an EMBL/GenBank/DDBJ whole genome shotgun (WGS) entry which is preliminary data.</text>
</comment>
<evidence type="ECO:0000313" key="2">
    <source>
        <dbReference type="EMBL" id="GAG54337.1"/>
    </source>
</evidence>
<dbReference type="InterPro" id="IPR006626">
    <property type="entry name" value="PbH1"/>
</dbReference>
<proteinExistence type="predicted"/>
<dbReference type="InterPro" id="IPR012334">
    <property type="entry name" value="Pectin_lyas_fold"/>
</dbReference>
<dbReference type="SUPFAM" id="SSF51126">
    <property type="entry name" value="Pectin lyase-like"/>
    <property type="match status" value="1"/>
</dbReference>
<name>X0Z7F5_9ZZZZ</name>
<evidence type="ECO:0000259" key="1">
    <source>
        <dbReference type="Pfam" id="PF13229"/>
    </source>
</evidence>
<organism evidence="2">
    <name type="scientific">marine sediment metagenome</name>
    <dbReference type="NCBI Taxonomy" id="412755"/>
    <lineage>
        <taxon>unclassified sequences</taxon>
        <taxon>metagenomes</taxon>
        <taxon>ecological metagenomes</taxon>
    </lineage>
</organism>
<accession>X0Z7F5</accession>
<dbReference type="SMART" id="SM00710">
    <property type="entry name" value="PbH1"/>
    <property type="match status" value="8"/>
</dbReference>
<dbReference type="InterPro" id="IPR011050">
    <property type="entry name" value="Pectin_lyase_fold/virulence"/>
</dbReference>